<dbReference type="GO" id="GO:0045892">
    <property type="term" value="P:negative regulation of DNA-templated transcription"/>
    <property type="evidence" value="ECO:0007669"/>
    <property type="project" value="UniProtKB-ARBA"/>
</dbReference>
<keyword evidence="7" id="KW-1185">Reference proteome</keyword>
<dbReference type="PANTHER" id="PTHR30055">
    <property type="entry name" value="HTH-TYPE TRANSCRIPTIONAL REGULATOR RUTR"/>
    <property type="match status" value="1"/>
</dbReference>
<comment type="caution">
    <text evidence="4">Lacks conserved residue(s) required for the propagation of feature annotation.</text>
</comment>
<dbReference type="PRINTS" id="PR00455">
    <property type="entry name" value="HTHTETR"/>
</dbReference>
<dbReference type="FunFam" id="1.10.10.60:FF:000141">
    <property type="entry name" value="TetR family transcriptional regulator"/>
    <property type="match status" value="1"/>
</dbReference>
<dbReference type="PROSITE" id="PS01081">
    <property type="entry name" value="HTH_TETR_1"/>
    <property type="match status" value="1"/>
</dbReference>
<gene>
    <name evidence="6" type="ORF">DFR74_1011081</name>
</gene>
<evidence type="ECO:0000256" key="2">
    <source>
        <dbReference type="ARBA" id="ARBA00023125"/>
    </source>
</evidence>
<feature type="domain" description="HTH tetR-type" evidence="5">
    <location>
        <begin position="1"/>
        <end position="37"/>
    </location>
</feature>
<evidence type="ECO:0000313" key="6">
    <source>
        <dbReference type="EMBL" id="RBO97062.1"/>
    </source>
</evidence>
<dbReference type="InterPro" id="IPR009057">
    <property type="entry name" value="Homeodomain-like_sf"/>
</dbReference>
<feature type="DNA-binding region" description="H-T-H motif" evidence="4">
    <location>
        <begin position="194"/>
        <end position="213"/>
    </location>
</feature>
<organism evidence="6 7">
    <name type="scientific">Nocardia puris</name>
    <dbReference type="NCBI Taxonomy" id="208602"/>
    <lineage>
        <taxon>Bacteria</taxon>
        <taxon>Bacillati</taxon>
        <taxon>Actinomycetota</taxon>
        <taxon>Actinomycetes</taxon>
        <taxon>Mycobacteriales</taxon>
        <taxon>Nocardiaceae</taxon>
        <taxon>Nocardia</taxon>
    </lineage>
</organism>
<keyword evidence="3" id="KW-0804">Transcription</keyword>
<dbReference type="GO" id="GO:0000976">
    <property type="term" value="F:transcription cis-regulatory region binding"/>
    <property type="evidence" value="ECO:0007669"/>
    <property type="project" value="TreeGrafter"/>
</dbReference>
<evidence type="ECO:0000259" key="5">
    <source>
        <dbReference type="PROSITE" id="PS50977"/>
    </source>
</evidence>
<dbReference type="GO" id="GO:0003700">
    <property type="term" value="F:DNA-binding transcription factor activity"/>
    <property type="evidence" value="ECO:0007669"/>
    <property type="project" value="TreeGrafter"/>
</dbReference>
<sequence>MSAVAEAVNVSPSALYRHFSSKPDLLIAAVVTEMTPFRQVFDSCAQADAGLDVLVDGLVGVAADVRRLGVLWQQEARSLPPGAFAELRAEIRRTLGQLAAIIRAKRPELAAADAELLAASTCSALCGASPRSRDLTRGEFERVFGHIARSVLGAEPATAADEIGAADHLPSARRERLLSAAANLFGARGYDTVSMEEIGAEAGVAGPTIYHHFASKLDLLTAAVERSMEWVWRDLYRALAEAGDHERGTAILRGYLDFVDRHGGYAAILATETRHLPADVGDRIQQSRRDYFGEWLEHIRAQHVAIGEAEARIRLDAVLAVAVDLARTPHLRTRPGAFATVERIADAVLFGPSTAP</sequence>
<dbReference type="Gene3D" id="1.10.357.10">
    <property type="entry name" value="Tetracycline Repressor, domain 2"/>
    <property type="match status" value="2"/>
</dbReference>
<keyword evidence="2 4" id="KW-0238">DNA-binding</keyword>
<proteinExistence type="predicted"/>
<dbReference type="PANTHER" id="PTHR30055:SF234">
    <property type="entry name" value="HTH-TYPE TRANSCRIPTIONAL REGULATOR BETI"/>
    <property type="match status" value="1"/>
</dbReference>
<accession>A0A366E419</accession>
<dbReference type="Gene3D" id="1.10.10.60">
    <property type="entry name" value="Homeodomain-like"/>
    <property type="match status" value="2"/>
</dbReference>
<protein>
    <submittedName>
        <fullName evidence="6">TetR family transcriptional regulator</fullName>
    </submittedName>
</protein>
<dbReference type="AlphaFoldDB" id="A0A366E419"/>
<dbReference type="Proteomes" id="UP000252586">
    <property type="component" value="Unassembled WGS sequence"/>
</dbReference>
<dbReference type="InterPro" id="IPR023772">
    <property type="entry name" value="DNA-bd_HTH_TetR-type_CS"/>
</dbReference>
<dbReference type="Pfam" id="PF00440">
    <property type="entry name" value="TetR_N"/>
    <property type="match status" value="2"/>
</dbReference>
<feature type="domain" description="HTH tetR-type" evidence="5">
    <location>
        <begin position="171"/>
        <end position="231"/>
    </location>
</feature>
<dbReference type="InterPro" id="IPR001647">
    <property type="entry name" value="HTH_TetR"/>
</dbReference>
<dbReference type="InterPro" id="IPR050109">
    <property type="entry name" value="HTH-type_TetR-like_transc_reg"/>
</dbReference>
<evidence type="ECO:0000256" key="4">
    <source>
        <dbReference type="PROSITE-ProRule" id="PRU00335"/>
    </source>
</evidence>
<evidence type="ECO:0000256" key="3">
    <source>
        <dbReference type="ARBA" id="ARBA00023163"/>
    </source>
</evidence>
<keyword evidence="1" id="KW-0805">Transcription regulation</keyword>
<name>A0A366E419_9NOCA</name>
<evidence type="ECO:0000313" key="7">
    <source>
        <dbReference type="Proteomes" id="UP000252586"/>
    </source>
</evidence>
<evidence type="ECO:0000256" key="1">
    <source>
        <dbReference type="ARBA" id="ARBA00023015"/>
    </source>
</evidence>
<dbReference type="EMBL" id="QNRE01000001">
    <property type="protein sequence ID" value="RBO97062.1"/>
    <property type="molecule type" value="Genomic_DNA"/>
</dbReference>
<dbReference type="STRING" id="1210090.GCA_001613185_06693"/>
<dbReference type="SUPFAM" id="SSF46689">
    <property type="entry name" value="Homeodomain-like"/>
    <property type="match status" value="2"/>
</dbReference>
<comment type="caution">
    <text evidence="6">The sequence shown here is derived from an EMBL/GenBank/DDBJ whole genome shotgun (WGS) entry which is preliminary data.</text>
</comment>
<dbReference type="PROSITE" id="PS50977">
    <property type="entry name" value="HTH_TETR_2"/>
    <property type="match status" value="2"/>
</dbReference>
<reference evidence="6 7" key="1">
    <citation type="submission" date="2018-06" db="EMBL/GenBank/DDBJ databases">
        <title>Genomic Encyclopedia of Type Strains, Phase IV (KMG-IV): sequencing the most valuable type-strain genomes for metagenomic binning, comparative biology and taxonomic classification.</title>
        <authorList>
            <person name="Goeker M."/>
        </authorList>
    </citation>
    <scope>NUCLEOTIDE SEQUENCE [LARGE SCALE GENOMIC DNA]</scope>
    <source>
        <strain evidence="6 7">DSM 44599</strain>
    </source>
</reference>